<dbReference type="Gene3D" id="3.30.70.100">
    <property type="match status" value="1"/>
</dbReference>
<dbReference type="PANTHER" id="PTHR40057:SF1">
    <property type="entry name" value="SLR1162 PROTEIN"/>
    <property type="match status" value="1"/>
</dbReference>
<feature type="transmembrane region" description="Helical" evidence="1">
    <location>
        <begin position="199"/>
        <end position="222"/>
    </location>
</feature>
<feature type="transmembrane region" description="Helical" evidence="1">
    <location>
        <begin position="131"/>
        <end position="150"/>
    </location>
</feature>
<dbReference type="AlphaFoldDB" id="A0A517ZPS8"/>
<proteinExistence type="predicted"/>
<dbReference type="Proteomes" id="UP000319383">
    <property type="component" value="Chromosome"/>
</dbReference>
<accession>A0A517ZPS8</accession>
<sequence>MSTVCTSDIDVRPAEASMVIVHQVPPQLTDRFVELQEEITLVAKQAPGYVKTQVYPPADTNSDQWVAMMTFADQDSLDRWYESSERSVQAAKISEEIGEFSVKKMPTGFGAWFARLDDDDAASGQLPGWKMVMVVLLALYPTVMLTSAFINPWFSGLGLAVTILLGNILSVSLLQWVLMPQLTNFMQRWLRTPFAQAPLLNIGGVLGITALLGCFTMLFRLITG</sequence>
<dbReference type="InterPro" id="IPR038762">
    <property type="entry name" value="ABM_predict"/>
</dbReference>
<dbReference type="InterPro" id="IPR011008">
    <property type="entry name" value="Dimeric_a/b-barrel"/>
</dbReference>
<protein>
    <recommendedName>
        <fullName evidence="4">Antibiotic biosynthesis monooxygenase</fullName>
    </recommendedName>
</protein>
<keyword evidence="1" id="KW-0472">Membrane</keyword>
<organism evidence="2 3">
    <name type="scientific">Symmachiella dynata</name>
    <dbReference type="NCBI Taxonomy" id="2527995"/>
    <lineage>
        <taxon>Bacteria</taxon>
        <taxon>Pseudomonadati</taxon>
        <taxon>Planctomycetota</taxon>
        <taxon>Planctomycetia</taxon>
        <taxon>Planctomycetales</taxon>
        <taxon>Planctomycetaceae</taxon>
        <taxon>Symmachiella</taxon>
    </lineage>
</organism>
<evidence type="ECO:0000313" key="3">
    <source>
        <dbReference type="Proteomes" id="UP000319383"/>
    </source>
</evidence>
<name>A0A517ZPS8_9PLAN</name>
<reference evidence="2 3" key="1">
    <citation type="submission" date="2019-02" db="EMBL/GenBank/DDBJ databases">
        <title>Deep-cultivation of Planctomycetes and their phenomic and genomic characterization uncovers novel biology.</title>
        <authorList>
            <person name="Wiegand S."/>
            <person name="Jogler M."/>
            <person name="Boedeker C."/>
            <person name="Pinto D."/>
            <person name="Vollmers J."/>
            <person name="Rivas-Marin E."/>
            <person name="Kohn T."/>
            <person name="Peeters S.H."/>
            <person name="Heuer A."/>
            <person name="Rast P."/>
            <person name="Oberbeckmann S."/>
            <person name="Bunk B."/>
            <person name="Jeske O."/>
            <person name="Meyerdierks A."/>
            <person name="Storesund J.E."/>
            <person name="Kallscheuer N."/>
            <person name="Luecker S."/>
            <person name="Lage O.M."/>
            <person name="Pohl T."/>
            <person name="Merkel B.J."/>
            <person name="Hornburger P."/>
            <person name="Mueller R.-W."/>
            <person name="Bruemmer F."/>
            <person name="Labrenz M."/>
            <person name="Spormann A.M."/>
            <person name="Op den Camp H."/>
            <person name="Overmann J."/>
            <person name="Amann R."/>
            <person name="Jetten M.S.M."/>
            <person name="Mascher T."/>
            <person name="Medema M.H."/>
            <person name="Devos D.P."/>
            <person name="Kaster A.-K."/>
            <person name="Ovreas L."/>
            <person name="Rohde M."/>
            <person name="Galperin M.Y."/>
            <person name="Jogler C."/>
        </authorList>
    </citation>
    <scope>NUCLEOTIDE SEQUENCE [LARGE SCALE GENOMIC DNA]</scope>
    <source>
        <strain evidence="2 3">Mal52</strain>
    </source>
</reference>
<keyword evidence="1" id="KW-1133">Transmembrane helix</keyword>
<dbReference type="EMBL" id="CP036276">
    <property type="protein sequence ID" value="QDU44492.1"/>
    <property type="molecule type" value="Genomic_DNA"/>
</dbReference>
<gene>
    <name evidence="2" type="ORF">Mal52_29740</name>
</gene>
<dbReference type="PANTHER" id="PTHR40057">
    <property type="entry name" value="SLR1162 PROTEIN"/>
    <property type="match status" value="1"/>
</dbReference>
<evidence type="ECO:0000256" key="1">
    <source>
        <dbReference type="SAM" id="Phobius"/>
    </source>
</evidence>
<evidence type="ECO:0008006" key="4">
    <source>
        <dbReference type="Google" id="ProtNLM"/>
    </source>
</evidence>
<keyword evidence="3" id="KW-1185">Reference proteome</keyword>
<dbReference type="SUPFAM" id="SSF54909">
    <property type="entry name" value="Dimeric alpha+beta barrel"/>
    <property type="match status" value="1"/>
</dbReference>
<keyword evidence="1" id="KW-0812">Transmembrane</keyword>
<dbReference type="KEGG" id="sdyn:Mal52_29740"/>
<feature type="transmembrane region" description="Helical" evidence="1">
    <location>
        <begin position="156"/>
        <end position="178"/>
    </location>
</feature>
<dbReference type="RefSeq" id="WP_145376848.1">
    <property type="nucleotide sequence ID" value="NZ_CP036276.1"/>
</dbReference>
<evidence type="ECO:0000313" key="2">
    <source>
        <dbReference type="EMBL" id="QDU44492.1"/>
    </source>
</evidence>